<organism evidence="1 2">
    <name type="scientific">Giardia intestinalis (strain P15)</name>
    <name type="common">Giardia lamblia</name>
    <dbReference type="NCBI Taxonomy" id="658858"/>
    <lineage>
        <taxon>Eukaryota</taxon>
        <taxon>Metamonada</taxon>
        <taxon>Diplomonadida</taxon>
        <taxon>Hexamitidae</taxon>
        <taxon>Giardiinae</taxon>
        <taxon>Giardia</taxon>
    </lineage>
</organism>
<sequence>MAQRTKTNAFTMSDADDATIEQALCSEPFELQAAMSHIKRIVSKDFNARENVIELLQRRGAEILRSILKANDLLNSTIDCWKHVVLLAILIIKHSTPSSLIYLIQLLPDRAAKLSPTTDAEHYAVRYMSQILEFYIRKLVSDSISRFPVPPEGTEGDSLVTWKTELAYVRPIITLLLTVITSKQGEYATATEIEPLQERDMCTGYISMLSLLLIFEAGKRTFVEADGFTVLMMVAAQTQSIPVVTGILTAFHSCVFNLIDSVNEELDVSAVDSTSGDGNPKQATVYNLVVDAFAFVRPHELIDSIYERFYRLNYVPKQPIFTEDQLKQQLTELTFSIVLLFHDCALPETAGFVTKENLLFVAQYIASVSKGVSLSKPTLWQSDGSLATFNAKVKGGIEALMRLISLHTETPTAIKVLISGHDNETNKHGLAQLQGSGMKEKSVDLAEGGEQSLNKATVPGNIDFLQAVVNAVAVTDCSTLASTLLSFLSLVASYSCCYSQGLIIPLEFAHYERILRWVSAYGSYILGGHSETTRIIQNMEDACLVLVWLVENSSFDTEESANIEEVASKTLTRNEIWARLSIKQEAHGVLMLAMAMSVIKGLVPTLTGLLSVISCFMGTDGYFVQLLTVFKEKKVEICNFLVDLCANLSKQGAFCYVVCNNILKGMSSLPDAFSSVDVNQLAEALLPLGFSDGDDDVLMKIVGSYEEIPPVIKESCKKILAIMDAVDGEEMVAKPELDANLSATIG</sequence>
<protein>
    <submittedName>
        <fullName evidence="1">Uncharacterized protein</fullName>
    </submittedName>
</protein>
<dbReference type="OMA" id="WKTELAY"/>
<dbReference type="AlphaFoldDB" id="E1EZZ6"/>
<name>E1EZZ6_GIAIA</name>
<gene>
    <name evidence="1" type="ORF">GLP15_2044</name>
</gene>
<dbReference type="EMBL" id="ACVC01000101">
    <property type="protein sequence ID" value="EFO64241.1"/>
    <property type="molecule type" value="Genomic_DNA"/>
</dbReference>
<dbReference type="VEuPathDB" id="GiardiaDB:GLP15_2044"/>
<evidence type="ECO:0000313" key="2">
    <source>
        <dbReference type="Proteomes" id="UP000008974"/>
    </source>
</evidence>
<evidence type="ECO:0000313" key="1">
    <source>
        <dbReference type="EMBL" id="EFO64241.1"/>
    </source>
</evidence>
<dbReference type="Proteomes" id="UP000008974">
    <property type="component" value="Unassembled WGS sequence"/>
</dbReference>
<accession>E1EZZ6</accession>
<dbReference type="OrthoDB" id="10253121at2759"/>
<comment type="caution">
    <text evidence="1">The sequence shown here is derived from an EMBL/GenBank/DDBJ whole genome shotgun (WGS) entry which is preliminary data.</text>
</comment>
<proteinExistence type="predicted"/>
<reference evidence="1 2" key="1">
    <citation type="journal article" date="2010" name="BMC Genomics">
        <title>Genome analysis and comparative genomics of a Giardia intestinalis assemblage E isolate.</title>
        <authorList>
            <person name="Jerlstrom-Hultqvist J."/>
            <person name="Franzen O."/>
            <person name="Ankarklev J."/>
            <person name="Xu F."/>
            <person name="Nohynkova E."/>
            <person name="Andersson J.O."/>
            <person name="Svard S.G."/>
            <person name="Andersson B."/>
        </authorList>
    </citation>
    <scope>NUCLEOTIDE SEQUENCE [LARGE SCALE GENOMIC DNA]</scope>
    <source>
        <strain evidence="1 2">P15</strain>
    </source>
</reference>